<feature type="domain" description="ATP-cone" evidence="4">
    <location>
        <begin position="2"/>
        <end position="95"/>
    </location>
</feature>
<dbReference type="Pfam" id="PF03477">
    <property type="entry name" value="ATP-cone"/>
    <property type="match status" value="1"/>
</dbReference>
<dbReference type="NCBIfam" id="TIGR02487">
    <property type="entry name" value="NrdD"/>
    <property type="match status" value="1"/>
</dbReference>
<dbReference type="CDD" id="cd01675">
    <property type="entry name" value="RNR_III"/>
    <property type="match status" value="1"/>
</dbReference>
<organism evidence="5 6">
    <name type="scientific">Gordonibacter faecis</name>
    <dbReference type="NCBI Taxonomy" id="3047475"/>
    <lineage>
        <taxon>Bacteria</taxon>
        <taxon>Bacillati</taxon>
        <taxon>Actinomycetota</taxon>
        <taxon>Coriobacteriia</taxon>
        <taxon>Eggerthellales</taxon>
        <taxon>Eggerthellaceae</taxon>
        <taxon>Gordonibacter</taxon>
    </lineage>
</organism>
<dbReference type="InterPro" id="IPR012833">
    <property type="entry name" value="NrdD"/>
</dbReference>
<evidence type="ECO:0000256" key="2">
    <source>
        <dbReference type="ARBA" id="ARBA00022840"/>
    </source>
</evidence>
<accession>A0ABT7DKN6</accession>
<dbReference type="EC" id="1.17.4.2" evidence="5"/>
<dbReference type="GO" id="GO:0008998">
    <property type="term" value="F:ribonucleoside-triphosphate reductase (thioredoxin) activity"/>
    <property type="evidence" value="ECO:0007669"/>
    <property type="project" value="UniProtKB-EC"/>
</dbReference>
<evidence type="ECO:0000256" key="1">
    <source>
        <dbReference type="ARBA" id="ARBA00022741"/>
    </source>
</evidence>
<evidence type="ECO:0000313" key="6">
    <source>
        <dbReference type="Proteomes" id="UP001232750"/>
    </source>
</evidence>
<dbReference type="Gene3D" id="3.40.30.10">
    <property type="entry name" value="Glutaredoxin"/>
    <property type="match status" value="1"/>
</dbReference>
<evidence type="ECO:0000313" key="5">
    <source>
        <dbReference type="EMBL" id="MDJ1649817.1"/>
    </source>
</evidence>
<dbReference type="PANTHER" id="PTHR21075:SF0">
    <property type="entry name" value="ANAEROBIC RIBONUCLEOSIDE-TRIPHOSPHATE REDUCTASE"/>
    <property type="match status" value="1"/>
</dbReference>
<gene>
    <name evidence="5" type="ORF">QNJ86_03295</name>
</gene>
<dbReference type="Gene3D" id="3.20.70.20">
    <property type="match status" value="1"/>
</dbReference>
<keyword evidence="1 3" id="KW-0547">Nucleotide-binding</keyword>
<evidence type="ECO:0000259" key="4">
    <source>
        <dbReference type="PROSITE" id="PS51161"/>
    </source>
</evidence>
<proteinExistence type="predicted"/>
<dbReference type="EMBL" id="JASJEU010000006">
    <property type="protein sequence ID" value="MDJ1649817.1"/>
    <property type="molecule type" value="Genomic_DNA"/>
</dbReference>
<dbReference type="RefSeq" id="WP_283831160.1">
    <property type="nucleotide sequence ID" value="NZ_JASJEU010000006.1"/>
</dbReference>
<protein>
    <submittedName>
        <fullName evidence="5">Ribonucleoside triphosphate reductase</fullName>
        <ecNumber evidence="5">1.17.4.2</ecNumber>
    </submittedName>
</protein>
<dbReference type="NCBIfam" id="NF006126">
    <property type="entry name" value="PRK08270.1"/>
    <property type="match status" value="1"/>
</dbReference>
<keyword evidence="2 3" id="KW-0067">ATP-binding</keyword>
<dbReference type="PROSITE" id="PS51161">
    <property type="entry name" value="ATP_CONE"/>
    <property type="match status" value="1"/>
</dbReference>
<dbReference type="Pfam" id="PF13597">
    <property type="entry name" value="NRDD"/>
    <property type="match status" value="1"/>
</dbReference>
<dbReference type="InterPro" id="IPR005144">
    <property type="entry name" value="ATP-cone_dom"/>
</dbReference>
<reference evidence="5 6" key="1">
    <citation type="submission" date="2023-05" db="EMBL/GenBank/DDBJ databases">
        <title>Gordonibacter KGMB12511T sp. nov., isolated from faeces of healthy Korean.</title>
        <authorList>
            <person name="Kim H.S."/>
            <person name="Kim J.-S."/>
            <person name="Suh M.K."/>
            <person name="Eom M.K."/>
            <person name="Do H.E."/>
            <person name="Lee J.-S."/>
        </authorList>
    </citation>
    <scope>NUCLEOTIDE SEQUENCE [LARGE SCALE GENOMIC DNA]</scope>
    <source>
        <strain evidence="5 6">KGMB12511</strain>
    </source>
</reference>
<evidence type="ECO:0000256" key="3">
    <source>
        <dbReference type="PROSITE-ProRule" id="PRU00492"/>
    </source>
</evidence>
<dbReference type="Proteomes" id="UP001232750">
    <property type="component" value="Unassembled WGS sequence"/>
</dbReference>
<dbReference type="SUPFAM" id="SSF51998">
    <property type="entry name" value="PFL-like glycyl radical enzymes"/>
    <property type="match status" value="1"/>
</dbReference>
<dbReference type="InterPro" id="IPR036249">
    <property type="entry name" value="Thioredoxin-like_sf"/>
</dbReference>
<keyword evidence="5" id="KW-0560">Oxidoreductase</keyword>
<dbReference type="PANTHER" id="PTHR21075">
    <property type="entry name" value="ANAEROBIC RIBONUCLEOSIDE-TRIPHOSPHATE REDUCTASE"/>
    <property type="match status" value="1"/>
</dbReference>
<dbReference type="SUPFAM" id="SSF52833">
    <property type="entry name" value="Thioredoxin-like"/>
    <property type="match status" value="1"/>
</dbReference>
<sequence length="832" mass="92895">MYEVQKRDGTIADFDIAKISAAIAKAFDALEKQYHPSTIDLLALNVTAHFEPKIKNGIISVEDVQDSVEEVLSTAGYADVAKSYILYRRQREKVRNAKATLLDYKDLVDQYVKVEDWRVKENSTVTYSVGGLILSNSGAITANYWLSEIYDDEVAKAHRDADIHLHDLSMLTGYCAGWSLKQLIQEGLGGVPGKITSKPASHLSSLCNQMVNFLGIMQNEWAGAQAFSSFDTYLAPFVKVDNLTYEETKQCVESFVFGVNTPSRWGTQAPFSNITLDWVCPPDLREQPAIVGGREMDFTYGDCKREMDMVNKAFIEIMIEGDANGRGFQYPIPTYSITNDFDWSDTENNQLLFEMTSKYGTPYFSNYINSDMEPSDVRSMCCRLRLDLRELRKKSGGFFGSGESTGSIGVVTINMPRLAYLAADEADFYKRLDHLMDVSARSLHTKRQVITRLLDAGLYPYTKRYLGTFENHFSTIGLVGMNEACLNAKWLRVDMTQEPAQEFTKAVLNHMRDRLADYQEQYGDLYNLEATPAESTTYRFAKHDKEQFPDIITANEQGKPYYTNSSHLPVSYTDDIFSALDVQDELQTLYTSGTVFHAFLGEKLPDWKSTATLVRKIAENYKLPYYTMSPTYSVCKNHGYIAGEVYECPCCHEETEVYSRITGYYRPVKNWNDGKSQEFADRVEYDLTHSHLTRAGVQVAAAAEKAGQAGTHVTVPSEVEAVELPEGAAVALGEAPALGGVEAPSRSSLPAGLYLVATRTCPNCKHAALQMDEAGIAYEELLAEENVELAQRYNIMQAPTLLEVGADGTVSVTAGAAPVFQFINETKMQLTA</sequence>
<keyword evidence="6" id="KW-1185">Reference proteome</keyword>
<name>A0ABT7DKN6_9ACTN</name>
<comment type="caution">
    <text evidence="5">The sequence shown here is derived from an EMBL/GenBank/DDBJ whole genome shotgun (WGS) entry which is preliminary data.</text>
</comment>